<dbReference type="AlphaFoldDB" id="A0A354Z1Z7"/>
<comment type="caution">
    <text evidence="1">The sequence shown here is derived from an EMBL/GenBank/DDBJ whole genome shotgun (WGS) entry which is preliminary data.</text>
</comment>
<sequence length="76" mass="8856">MWRLSDKFSIAFVFPEAFEELLESDVEQELCYSYRLNGHITDNRLKDLIAEMDIDEAMVQNCYMSEIIDEVEGKAG</sequence>
<dbReference type="EMBL" id="DNZF01000243">
    <property type="protein sequence ID" value="HBK54487.1"/>
    <property type="molecule type" value="Genomic_DNA"/>
</dbReference>
<dbReference type="RefSeq" id="WP_276623846.1">
    <property type="nucleotide sequence ID" value="NZ_DCDX01000126.1"/>
</dbReference>
<evidence type="ECO:0000313" key="1">
    <source>
        <dbReference type="EMBL" id="HBK54487.1"/>
    </source>
</evidence>
<reference evidence="1 2" key="1">
    <citation type="journal article" date="2018" name="Nat. Biotechnol.">
        <title>A standardized bacterial taxonomy based on genome phylogeny substantially revises the tree of life.</title>
        <authorList>
            <person name="Parks D.H."/>
            <person name="Chuvochina M."/>
            <person name="Waite D.W."/>
            <person name="Rinke C."/>
            <person name="Skarshewski A."/>
            <person name="Chaumeil P.A."/>
            <person name="Hugenholtz P."/>
        </authorList>
    </citation>
    <scope>NUCLEOTIDE SEQUENCE [LARGE SCALE GENOMIC DNA]</scope>
    <source>
        <strain evidence="1">UBA10948</strain>
    </source>
</reference>
<evidence type="ECO:0000313" key="2">
    <source>
        <dbReference type="Proteomes" id="UP000263273"/>
    </source>
</evidence>
<dbReference type="Proteomes" id="UP000263273">
    <property type="component" value="Unassembled WGS sequence"/>
</dbReference>
<protein>
    <submittedName>
        <fullName evidence="1">Uncharacterized protein</fullName>
    </submittedName>
</protein>
<accession>A0A354Z1Z7</accession>
<name>A0A354Z1Z7_9FIRM</name>
<organism evidence="1 2">
    <name type="scientific">Syntrophomonas wolfei</name>
    <dbReference type="NCBI Taxonomy" id="863"/>
    <lineage>
        <taxon>Bacteria</taxon>
        <taxon>Bacillati</taxon>
        <taxon>Bacillota</taxon>
        <taxon>Clostridia</taxon>
        <taxon>Eubacteriales</taxon>
        <taxon>Syntrophomonadaceae</taxon>
        <taxon>Syntrophomonas</taxon>
    </lineage>
</organism>
<dbReference type="STRING" id="378794.GCA_001570625_01608"/>
<gene>
    <name evidence="1" type="ORF">DDZ44_11175</name>
</gene>
<proteinExistence type="predicted"/>